<dbReference type="EMBL" id="BAABME010016211">
    <property type="protein sequence ID" value="GAA0144963.1"/>
    <property type="molecule type" value="Genomic_DNA"/>
</dbReference>
<keyword evidence="2" id="KW-1185">Reference proteome</keyword>
<evidence type="ECO:0000313" key="2">
    <source>
        <dbReference type="Proteomes" id="UP001454036"/>
    </source>
</evidence>
<name>A0AAV3P4Q6_LITER</name>
<organism evidence="1 2">
    <name type="scientific">Lithospermum erythrorhizon</name>
    <name type="common">Purple gromwell</name>
    <name type="synonym">Lithospermum officinale var. erythrorhizon</name>
    <dbReference type="NCBI Taxonomy" id="34254"/>
    <lineage>
        <taxon>Eukaryota</taxon>
        <taxon>Viridiplantae</taxon>
        <taxon>Streptophyta</taxon>
        <taxon>Embryophyta</taxon>
        <taxon>Tracheophyta</taxon>
        <taxon>Spermatophyta</taxon>
        <taxon>Magnoliopsida</taxon>
        <taxon>eudicotyledons</taxon>
        <taxon>Gunneridae</taxon>
        <taxon>Pentapetalae</taxon>
        <taxon>asterids</taxon>
        <taxon>lamiids</taxon>
        <taxon>Boraginales</taxon>
        <taxon>Boraginaceae</taxon>
        <taxon>Boraginoideae</taxon>
        <taxon>Lithospermeae</taxon>
        <taxon>Lithospermum</taxon>
    </lineage>
</organism>
<evidence type="ECO:0008006" key="3">
    <source>
        <dbReference type="Google" id="ProtNLM"/>
    </source>
</evidence>
<protein>
    <recommendedName>
        <fullName evidence="3">Aspartic peptidase DDI1-type domain-containing protein</fullName>
    </recommendedName>
</protein>
<sequence length="103" mass="11513">MDKSFSELYDILSKVHVNLPLLNVIPSHVKFFKDISSNKRKYEPNGKVFVSEMANVVLKTDLPPKLKDPGSFMIDISIGNSQIAKAMLDLGASINLLPYSLYL</sequence>
<comment type="caution">
    <text evidence="1">The sequence shown here is derived from an EMBL/GenBank/DDBJ whole genome shotgun (WGS) entry which is preliminary data.</text>
</comment>
<dbReference type="InterPro" id="IPR021109">
    <property type="entry name" value="Peptidase_aspartic_dom_sf"/>
</dbReference>
<dbReference type="PANTHER" id="PTHR33067">
    <property type="entry name" value="RNA-DIRECTED DNA POLYMERASE-RELATED"/>
    <property type="match status" value="1"/>
</dbReference>
<gene>
    <name evidence="1" type="ORF">LIER_36044</name>
</gene>
<proteinExistence type="predicted"/>
<dbReference type="Proteomes" id="UP001454036">
    <property type="component" value="Unassembled WGS sequence"/>
</dbReference>
<accession>A0AAV3P4Q6</accession>
<evidence type="ECO:0000313" key="1">
    <source>
        <dbReference type="EMBL" id="GAA0144963.1"/>
    </source>
</evidence>
<reference evidence="1 2" key="1">
    <citation type="submission" date="2024-01" db="EMBL/GenBank/DDBJ databases">
        <title>The complete chloroplast genome sequence of Lithospermum erythrorhizon: insights into the phylogenetic relationship among Boraginaceae species and the maternal lineages of purple gromwells.</title>
        <authorList>
            <person name="Okada T."/>
            <person name="Watanabe K."/>
        </authorList>
    </citation>
    <scope>NUCLEOTIDE SEQUENCE [LARGE SCALE GENOMIC DNA]</scope>
</reference>
<dbReference type="AlphaFoldDB" id="A0AAV3P4Q6"/>
<dbReference type="Gene3D" id="2.40.70.10">
    <property type="entry name" value="Acid Proteases"/>
    <property type="match status" value="1"/>
</dbReference>
<dbReference type="PANTHER" id="PTHR33067:SF9">
    <property type="entry name" value="RNA-DIRECTED DNA POLYMERASE"/>
    <property type="match status" value="1"/>
</dbReference>